<name>A0A0K9Q160_ZOSMR</name>
<dbReference type="PANTHER" id="PTHR37911:SF1">
    <property type="entry name" value="OS04G0497900 PROTEIN"/>
    <property type="match status" value="1"/>
</dbReference>
<dbReference type="OMA" id="HDWYKYG"/>
<accession>A0A0K9Q160</accession>
<reference evidence="4" key="1">
    <citation type="journal article" date="2016" name="Nature">
        <title>The genome of the seagrass Zostera marina reveals angiosperm adaptation to the sea.</title>
        <authorList>
            <person name="Olsen J.L."/>
            <person name="Rouze P."/>
            <person name="Verhelst B."/>
            <person name="Lin Y.-C."/>
            <person name="Bayer T."/>
            <person name="Collen J."/>
            <person name="Dattolo E."/>
            <person name="De Paoli E."/>
            <person name="Dittami S."/>
            <person name="Maumus F."/>
            <person name="Michel G."/>
            <person name="Kersting A."/>
            <person name="Lauritano C."/>
            <person name="Lohaus R."/>
            <person name="Toepel M."/>
            <person name="Tonon T."/>
            <person name="Vanneste K."/>
            <person name="Amirebrahimi M."/>
            <person name="Brakel J."/>
            <person name="Bostroem C."/>
            <person name="Chovatia M."/>
            <person name="Grimwood J."/>
            <person name="Jenkins J.W."/>
            <person name="Jueterbock A."/>
            <person name="Mraz A."/>
            <person name="Stam W.T."/>
            <person name="Tice H."/>
            <person name="Bornberg-Bauer E."/>
            <person name="Green P.J."/>
            <person name="Pearson G.A."/>
            <person name="Procaccini G."/>
            <person name="Duarte C.M."/>
            <person name="Schmutz J."/>
            <person name="Reusch T.B.H."/>
            <person name="Van de Peer Y."/>
        </authorList>
    </citation>
    <scope>NUCLEOTIDE SEQUENCE [LARGE SCALE GENOMIC DNA]</scope>
    <source>
        <strain evidence="4">cv. Finnish</strain>
    </source>
</reference>
<dbReference type="OrthoDB" id="1923815at2759"/>
<protein>
    <submittedName>
        <fullName evidence="3">Uncharacterized protein</fullName>
    </submittedName>
</protein>
<proteinExistence type="predicted"/>
<dbReference type="Proteomes" id="UP000036987">
    <property type="component" value="Unassembled WGS sequence"/>
</dbReference>
<organism evidence="3 4">
    <name type="scientific">Zostera marina</name>
    <name type="common">Eelgrass</name>
    <dbReference type="NCBI Taxonomy" id="29655"/>
    <lineage>
        <taxon>Eukaryota</taxon>
        <taxon>Viridiplantae</taxon>
        <taxon>Streptophyta</taxon>
        <taxon>Embryophyta</taxon>
        <taxon>Tracheophyta</taxon>
        <taxon>Spermatophyta</taxon>
        <taxon>Magnoliopsida</taxon>
        <taxon>Liliopsida</taxon>
        <taxon>Zosteraceae</taxon>
        <taxon>Zostera</taxon>
    </lineage>
</organism>
<evidence type="ECO:0000256" key="2">
    <source>
        <dbReference type="SAM" id="MobiDB-lite"/>
    </source>
</evidence>
<keyword evidence="4" id="KW-1185">Reference proteome</keyword>
<dbReference type="AlphaFoldDB" id="A0A0K9Q160"/>
<keyword evidence="1" id="KW-0175">Coiled coil</keyword>
<feature type="coiled-coil region" evidence="1">
    <location>
        <begin position="512"/>
        <end position="539"/>
    </location>
</feature>
<feature type="region of interest" description="Disordered" evidence="2">
    <location>
        <begin position="444"/>
        <end position="487"/>
    </location>
</feature>
<dbReference type="PANTHER" id="PTHR37911">
    <property type="entry name" value="OSJNBA0067K08.20 PROTEIN"/>
    <property type="match status" value="1"/>
</dbReference>
<evidence type="ECO:0000256" key="1">
    <source>
        <dbReference type="SAM" id="Coils"/>
    </source>
</evidence>
<dbReference type="EMBL" id="LFYR01000235">
    <property type="protein sequence ID" value="KMZ74879.1"/>
    <property type="molecule type" value="Genomic_DNA"/>
</dbReference>
<feature type="compositionally biased region" description="Basic and acidic residues" evidence="2">
    <location>
        <begin position="553"/>
        <end position="570"/>
    </location>
</feature>
<feature type="region of interest" description="Disordered" evidence="2">
    <location>
        <begin position="63"/>
        <end position="112"/>
    </location>
</feature>
<feature type="region of interest" description="Disordered" evidence="2">
    <location>
        <begin position="543"/>
        <end position="591"/>
    </location>
</feature>
<evidence type="ECO:0000313" key="3">
    <source>
        <dbReference type="EMBL" id="KMZ74879.1"/>
    </source>
</evidence>
<comment type="caution">
    <text evidence="3">The sequence shown here is derived from an EMBL/GenBank/DDBJ whole genome shotgun (WGS) entry which is preliminary data.</text>
</comment>
<feature type="compositionally biased region" description="Acidic residues" evidence="2">
    <location>
        <begin position="444"/>
        <end position="486"/>
    </location>
</feature>
<gene>
    <name evidence="3" type="ORF">ZOSMA_121G00540</name>
</gene>
<dbReference type="STRING" id="29655.A0A0K9Q160"/>
<sequence length="633" mass="73456">MDIFPHFSLKNPEIQSISLPWTGLRPSIIHRKVRNRWNISLHRKKSQITSFFAATTEDTIPFPLKSHIPNPKPSLFPVSAGRSKKKPGGPSTGRIEGSAEMRRAAKQNARKRSRRIAENLFYKHSNPKSTNQADQFSDDELQTIGLGYDRSVRFMEKNDPNLRHPHDWYKYGQYGPYSWRGIVVGHPIRGRFSDDRVTIIGEVKDHEEWEKIEKHEMKVDFGDRMTTLIQDATHGFRFYWVFVRHPKWKPFDPPHEQWTIVSEVAIVSPPPTSSSPARLDKWTLMGRLGNKTRALITQCAAWFRPDIIYVKRPVYQCRFEPQDNFFKLLGPLLDPVTENQFLFERKDPTGEVIEICTYFAGLCKIVKIRQKAFVDDVVRAFDKLDDVEKSTCLDFLLTNHPLDLLHPYTKEWKAKMEEEELGCDAPDDDGDDDDETKDIVDWIETSDDEDDELGTDADDQVIDVNNDYDEGSQPEKEESDPMESEEYWEKQWKEALKNSDKMEDLVKRKMEASSKEQAREMMKEKAARAEEEEEIAVDRIIADVDEEDSSSVGRHDTKVEEHSTKMEKEFVGGFRHRGGGGEGQQRRTRVKKSRIPPELFLRAAVRPFDYRNLVKEIVLLRHAILDKEINPHG</sequence>
<evidence type="ECO:0000313" key="4">
    <source>
        <dbReference type="Proteomes" id="UP000036987"/>
    </source>
</evidence>